<reference evidence="2 3" key="1">
    <citation type="submission" date="2016-07" db="EMBL/GenBank/DDBJ databases">
        <title>Pervasive Adenine N6-methylation of Active Genes in Fungi.</title>
        <authorList>
            <consortium name="DOE Joint Genome Institute"/>
            <person name="Mondo S.J."/>
            <person name="Dannebaum R.O."/>
            <person name="Kuo R.C."/>
            <person name="Labutti K."/>
            <person name="Haridas S."/>
            <person name="Kuo A."/>
            <person name="Salamov A."/>
            <person name="Ahrendt S.R."/>
            <person name="Lipzen A."/>
            <person name="Sullivan W."/>
            <person name="Andreopoulos W.B."/>
            <person name="Clum A."/>
            <person name="Lindquist E."/>
            <person name="Daum C."/>
            <person name="Ramamoorthy G.K."/>
            <person name="Gryganskyi A."/>
            <person name="Culley D."/>
            <person name="Magnuson J.K."/>
            <person name="James T.Y."/>
            <person name="O'Malley M.A."/>
            <person name="Stajich J.E."/>
            <person name="Spatafora J.W."/>
            <person name="Visel A."/>
            <person name="Grigoriev I.V."/>
        </authorList>
    </citation>
    <scope>NUCLEOTIDE SEQUENCE [LARGE SCALE GENOMIC DNA]</scope>
    <source>
        <strain evidence="2 3">CBS 129021</strain>
    </source>
</reference>
<name>A0A1Y2DXU2_9PEZI</name>
<comment type="caution">
    <text evidence="2">The sequence shown here is derived from an EMBL/GenBank/DDBJ whole genome shotgun (WGS) entry which is preliminary data.</text>
</comment>
<dbReference type="GeneID" id="63770348"/>
<dbReference type="AlphaFoldDB" id="A0A1Y2DXU2"/>
<feature type="signal peptide" evidence="1">
    <location>
        <begin position="1"/>
        <end position="23"/>
    </location>
</feature>
<keyword evidence="1" id="KW-0732">Signal</keyword>
<accession>A0A1Y2DXU2</accession>
<dbReference type="Proteomes" id="UP000193689">
    <property type="component" value="Unassembled WGS sequence"/>
</dbReference>
<gene>
    <name evidence="2" type="ORF">BCR38DRAFT_207260</name>
</gene>
<feature type="chain" id="PRO_5012869843" evidence="1">
    <location>
        <begin position="24"/>
        <end position="212"/>
    </location>
</feature>
<organism evidence="2 3">
    <name type="scientific">Pseudomassariella vexata</name>
    <dbReference type="NCBI Taxonomy" id="1141098"/>
    <lineage>
        <taxon>Eukaryota</taxon>
        <taxon>Fungi</taxon>
        <taxon>Dikarya</taxon>
        <taxon>Ascomycota</taxon>
        <taxon>Pezizomycotina</taxon>
        <taxon>Sordariomycetes</taxon>
        <taxon>Xylariomycetidae</taxon>
        <taxon>Amphisphaeriales</taxon>
        <taxon>Pseudomassariaceae</taxon>
        <taxon>Pseudomassariella</taxon>
    </lineage>
</organism>
<protein>
    <submittedName>
        <fullName evidence="2">Uncharacterized protein</fullName>
    </submittedName>
</protein>
<dbReference type="EMBL" id="MCFJ01000007">
    <property type="protein sequence ID" value="ORY64118.1"/>
    <property type="molecule type" value="Genomic_DNA"/>
</dbReference>
<evidence type="ECO:0000256" key="1">
    <source>
        <dbReference type="SAM" id="SignalP"/>
    </source>
</evidence>
<dbReference type="InParanoid" id="A0A1Y2DXU2"/>
<evidence type="ECO:0000313" key="2">
    <source>
        <dbReference type="EMBL" id="ORY64118.1"/>
    </source>
</evidence>
<proteinExistence type="predicted"/>
<sequence>MHYQNLWVWFLSLRAWLLASVGARAVGPAPIEWPLTYTCFDSSVECAPRRPGWNRYPIQKISVHLSTSEDLVVLWGRNPISLCHNVSAGCSLQVGLCQMASVHRAAPISSTVGSWKAREMPASSWRTGIRLTIHGVLAGPLFPISCTASRCCRVVQSKSWHMGTSVCRTTGERASIQIPIFFPSLICLEQKLSWQELPQKPRLVLSARVKSA</sequence>
<evidence type="ECO:0000313" key="3">
    <source>
        <dbReference type="Proteomes" id="UP000193689"/>
    </source>
</evidence>
<dbReference type="RefSeq" id="XP_040715532.1">
    <property type="nucleotide sequence ID" value="XM_040854136.1"/>
</dbReference>
<keyword evidence="3" id="KW-1185">Reference proteome</keyword>